<protein>
    <submittedName>
        <fullName evidence="3">Uncharacterized protein</fullName>
    </submittedName>
</protein>
<evidence type="ECO:0000256" key="2">
    <source>
        <dbReference type="SAM" id="SignalP"/>
    </source>
</evidence>
<organism evidence="3 4">
    <name type="scientific">Candidatus Cryptobacteroides intestinavium</name>
    <dbReference type="NCBI Taxonomy" id="2840766"/>
    <lineage>
        <taxon>Bacteria</taxon>
        <taxon>Pseudomonadati</taxon>
        <taxon>Bacteroidota</taxon>
        <taxon>Bacteroidia</taxon>
        <taxon>Bacteroidales</taxon>
        <taxon>Candidatus Cryptobacteroides</taxon>
    </lineage>
</organism>
<keyword evidence="1" id="KW-0812">Transmembrane</keyword>
<evidence type="ECO:0000256" key="1">
    <source>
        <dbReference type="SAM" id="Phobius"/>
    </source>
</evidence>
<reference evidence="3" key="1">
    <citation type="submission" date="2020-10" db="EMBL/GenBank/DDBJ databases">
        <authorList>
            <person name="Gilroy R."/>
        </authorList>
    </citation>
    <scope>NUCLEOTIDE SEQUENCE</scope>
    <source>
        <strain evidence="3">B1-20833</strain>
    </source>
</reference>
<dbReference type="Proteomes" id="UP000823661">
    <property type="component" value="Unassembled WGS sequence"/>
</dbReference>
<keyword evidence="1" id="KW-0472">Membrane</keyword>
<evidence type="ECO:0000313" key="4">
    <source>
        <dbReference type="Proteomes" id="UP000823661"/>
    </source>
</evidence>
<feature type="chain" id="PRO_5038520819" evidence="2">
    <location>
        <begin position="23"/>
        <end position="180"/>
    </location>
</feature>
<sequence>MKTIPALLSALILITVSGIRNADAQNILKLDETQPVENIIPGNMKFCLGGFRIGSHWLSEEELRHYIGDEVYYETYHGARQQYLAGSVLMGGGAGIVIAAAMVQGIVGSNYPNSAYAQRANAMCLLSYIVGTTSMLTGIPFLAIGSGRLKWVASDYNARQAPVSLDLGACPNGIGLCLRF</sequence>
<reference evidence="3" key="2">
    <citation type="journal article" date="2021" name="PeerJ">
        <title>Extensive microbial diversity within the chicken gut microbiome revealed by metagenomics and culture.</title>
        <authorList>
            <person name="Gilroy R."/>
            <person name="Ravi A."/>
            <person name="Getino M."/>
            <person name="Pursley I."/>
            <person name="Horton D.L."/>
            <person name="Alikhan N.F."/>
            <person name="Baker D."/>
            <person name="Gharbi K."/>
            <person name="Hall N."/>
            <person name="Watson M."/>
            <person name="Adriaenssens E.M."/>
            <person name="Foster-Nyarko E."/>
            <person name="Jarju S."/>
            <person name="Secka A."/>
            <person name="Antonio M."/>
            <person name="Oren A."/>
            <person name="Chaudhuri R.R."/>
            <person name="La Ragione R."/>
            <person name="Hildebrand F."/>
            <person name="Pallen M.J."/>
        </authorList>
    </citation>
    <scope>NUCLEOTIDE SEQUENCE</scope>
    <source>
        <strain evidence="3">B1-20833</strain>
    </source>
</reference>
<feature type="transmembrane region" description="Helical" evidence="1">
    <location>
        <begin position="124"/>
        <end position="144"/>
    </location>
</feature>
<evidence type="ECO:0000313" key="3">
    <source>
        <dbReference type="EMBL" id="MBO8451993.1"/>
    </source>
</evidence>
<dbReference type="EMBL" id="JADIMI010000035">
    <property type="protein sequence ID" value="MBO8451993.1"/>
    <property type="molecule type" value="Genomic_DNA"/>
</dbReference>
<dbReference type="AlphaFoldDB" id="A0A9D9EQX1"/>
<feature type="transmembrane region" description="Helical" evidence="1">
    <location>
        <begin position="83"/>
        <end position="103"/>
    </location>
</feature>
<accession>A0A9D9EQX1</accession>
<feature type="signal peptide" evidence="2">
    <location>
        <begin position="1"/>
        <end position="22"/>
    </location>
</feature>
<keyword evidence="1" id="KW-1133">Transmembrane helix</keyword>
<keyword evidence="2" id="KW-0732">Signal</keyword>
<comment type="caution">
    <text evidence="3">The sequence shown here is derived from an EMBL/GenBank/DDBJ whole genome shotgun (WGS) entry which is preliminary data.</text>
</comment>
<name>A0A9D9EQX1_9BACT</name>
<gene>
    <name evidence="3" type="ORF">IAC06_03800</name>
</gene>
<proteinExistence type="predicted"/>